<protein>
    <submittedName>
        <fullName evidence="4">Amidohydrolase</fullName>
    </submittedName>
</protein>
<name>A0A544QY05_9FIRM</name>
<dbReference type="InterPro" id="IPR011650">
    <property type="entry name" value="Peptidase_M20_dimer"/>
</dbReference>
<dbReference type="InterPro" id="IPR036264">
    <property type="entry name" value="Bact_exopeptidase_dim_dom"/>
</dbReference>
<evidence type="ECO:0000313" key="4">
    <source>
        <dbReference type="EMBL" id="TQQ85515.1"/>
    </source>
</evidence>
<dbReference type="SUPFAM" id="SSF55031">
    <property type="entry name" value="Bacterial exopeptidase dimerisation domain"/>
    <property type="match status" value="1"/>
</dbReference>
<dbReference type="InterPro" id="IPR017439">
    <property type="entry name" value="Amidohydrolase"/>
</dbReference>
<dbReference type="Proteomes" id="UP000317863">
    <property type="component" value="Unassembled WGS sequence"/>
</dbReference>
<gene>
    <name evidence="4" type="ORF">EXD82_01845</name>
</gene>
<dbReference type="InterPro" id="IPR002933">
    <property type="entry name" value="Peptidase_M20"/>
</dbReference>
<sequence length="374" mass="41690">MEEIMYLKDRVYNHRKELHKIAEEGRKEFKTSAYIKKCLEEMGIEYDCWLETGVAGIIKGRDSKKTSAFRADIDGLTAPDGSVQHLCGHDGHTSILLGLIEYINDNRDKLVNDFVFIFQPAEEGPGGAKEMVDKGIMKFYGIDEIYGLHVSPEIDEGKVGVRDGFFMSKIGELDIEIKSKSAHGAMPQNGIDGIIIAADIISSLQTVISRNISPIDNGVISIGKVTGGARRNIVAESVKLEGTIRCFTDEVFDKIVSRIRAICSATEMKYGCSVSVDIYSDCLSVINDSDMYREFKKALSEYDVVDVQPQMGSEDFSCFQRAVPGFFFNIGTRNVEKGYVEGLHNIGFNFDEKILLNAIDVYRTLLIYKGTLDM</sequence>
<dbReference type="PANTHER" id="PTHR11014">
    <property type="entry name" value="PEPTIDASE M20 FAMILY MEMBER"/>
    <property type="match status" value="1"/>
</dbReference>
<reference evidence="4 5" key="1">
    <citation type="submission" date="2019-02" db="EMBL/GenBank/DDBJ databases">
        <title>Peptostreptococcaceae bacterium ZHW00191 nov., a new bacterium isolated from the human gut.</title>
        <authorList>
            <person name="Zhou H.-W."/>
            <person name="Chen X.-J."/>
        </authorList>
    </citation>
    <scope>NUCLEOTIDE SEQUENCE [LARGE SCALE GENOMIC DNA]</scope>
    <source>
        <strain evidence="4 5">ZHW00191</strain>
    </source>
</reference>
<feature type="binding site" evidence="2">
    <location>
        <position position="89"/>
    </location>
    <ligand>
        <name>Mn(2+)</name>
        <dbReference type="ChEBI" id="CHEBI:29035"/>
        <label>2</label>
    </ligand>
</feature>
<dbReference type="SUPFAM" id="SSF53187">
    <property type="entry name" value="Zn-dependent exopeptidases"/>
    <property type="match status" value="1"/>
</dbReference>
<dbReference type="FunFam" id="3.30.70.360:FF:000001">
    <property type="entry name" value="N-acetyldiaminopimelate deacetylase"/>
    <property type="match status" value="1"/>
</dbReference>
<feature type="domain" description="Peptidase M20 dimerisation" evidence="3">
    <location>
        <begin position="172"/>
        <end position="267"/>
    </location>
</feature>
<dbReference type="GO" id="GO:0019877">
    <property type="term" value="P:diaminopimelate biosynthetic process"/>
    <property type="evidence" value="ECO:0007669"/>
    <property type="project" value="UniProtKB-ARBA"/>
</dbReference>
<dbReference type="Pfam" id="PF01546">
    <property type="entry name" value="Peptidase_M20"/>
    <property type="match status" value="1"/>
</dbReference>
<evidence type="ECO:0000259" key="3">
    <source>
        <dbReference type="Pfam" id="PF07687"/>
    </source>
</evidence>
<dbReference type="Gene3D" id="3.40.630.10">
    <property type="entry name" value="Zn peptidases"/>
    <property type="match status" value="1"/>
</dbReference>
<dbReference type="NCBIfam" id="TIGR01891">
    <property type="entry name" value="amidohydrolases"/>
    <property type="match status" value="1"/>
</dbReference>
<feature type="binding site" evidence="2">
    <location>
        <position position="123"/>
    </location>
    <ligand>
        <name>Mn(2+)</name>
        <dbReference type="ChEBI" id="CHEBI:29035"/>
        <label>2</label>
    </ligand>
</feature>
<dbReference type="Pfam" id="PF07687">
    <property type="entry name" value="M20_dimer"/>
    <property type="match status" value="1"/>
</dbReference>
<feature type="binding site" evidence="2">
    <location>
        <position position="87"/>
    </location>
    <ligand>
        <name>Mn(2+)</name>
        <dbReference type="ChEBI" id="CHEBI:29035"/>
        <label>2</label>
    </ligand>
</feature>
<dbReference type="AlphaFoldDB" id="A0A544QY05"/>
<proteinExistence type="predicted"/>
<dbReference type="RefSeq" id="WP_142535219.1">
    <property type="nucleotide sequence ID" value="NZ_SGJB01000002.1"/>
</dbReference>
<dbReference type="PANTHER" id="PTHR11014:SF63">
    <property type="entry name" value="METALLOPEPTIDASE, PUTATIVE (AFU_ORTHOLOGUE AFUA_6G09600)-RELATED"/>
    <property type="match status" value="1"/>
</dbReference>
<dbReference type="PIRSF" id="PIRSF005962">
    <property type="entry name" value="Pept_M20D_amidohydro"/>
    <property type="match status" value="1"/>
</dbReference>
<accession>A0A544QY05</accession>
<evidence type="ECO:0000256" key="1">
    <source>
        <dbReference type="ARBA" id="ARBA00022801"/>
    </source>
</evidence>
<evidence type="ECO:0000256" key="2">
    <source>
        <dbReference type="PIRSR" id="PIRSR005962-1"/>
    </source>
</evidence>
<dbReference type="GO" id="GO:0046872">
    <property type="term" value="F:metal ion binding"/>
    <property type="evidence" value="ECO:0007669"/>
    <property type="project" value="UniProtKB-KW"/>
</dbReference>
<comment type="cofactor">
    <cofactor evidence="2">
        <name>Mn(2+)</name>
        <dbReference type="ChEBI" id="CHEBI:29035"/>
    </cofactor>
    <text evidence="2">The Mn(2+) ion enhances activity.</text>
</comment>
<dbReference type="Gene3D" id="3.30.70.360">
    <property type="match status" value="1"/>
</dbReference>
<keyword evidence="5" id="KW-1185">Reference proteome</keyword>
<evidence type="ECO:0000313" key="5">
    <source>
        <dbReference type="Proteomes" id="UP000317863"/>
    </source>
</evidence>
<dbReference type="GO" id="GO:0050118">
    <property type="term" value="F:N-acetyldiaminopimelate deacetylase activity"/>
    <property type="evidence" value="ECO:0007669"/>
    <property type="project" value="UniProtKB-ARBA"/>
</dbReference>
<feature type="binding site" evidence="2">
    <location>
        <position position="149"/>
    </location>
    <ligand>
        <name>Mn(2+)</name>
        <dbReference type="ChEBI" id="CHEBI:29035"/>
        <label>2</label>
    </ligand>
</feature>
<keyword evidence="1 4" id="KW-0378">Hydrolase</keyword>
<comment type="caution">
    <text evidence="4">The sequence shown here is derived from an EMBL/GenBank/DDBJ whole genome shotgun (WGS) entry which is preliminary data.</text>
</comment>
<organism evidence="4 5">
    <name type="scientific">Peptacetobacter hominis</name>
    <dbReference type="NCBI Taxonomy" id="2743610"/>
    <lineage>
        <taxon>Bacteria</taxon>
        <taxon>Bacillati</taxon>
        <taxon>Bacillota</taxon>
        <taxon>Clostridia</taxon>
        <taxon>Peptostreptococcales</taxon>
        <taxon>Peptostreptococcaceae</taxon>
        <taxon>Peptacetobacter</taxon>
    </lineage>
</organism>
<keyword evidence="2" id="KW-0464">Manganese</keyword>
<keyword evidence="2" id="KW-0479">Metal-binding</keyword>
<feature type="binding site" evidence="2">
    <location>
        <position position="344"/>
    </location>
    <ligand>
        <name>Mn(2+)</name>
        <dbReference type="ChEBI" id="CHEBI:29035"/>
        <label>2</label>
    </ligand>
</feature>
<dbReference type="EMBL" id="SGJB01000002">
    <property type="protein sequence ID" value="TQQ85515.1"/>
    <property type="molecule type" value="Genomic_DNA"/>
</dbReference>
<dbReference type="OrthoDB" id="9776731at2"/>